<name>A0A132B6F4_MOLSC</name>
<keyword evidence="3" id="KW-1185">Reference proteome</keyword>
<evidence type="ECO:0000313" key="3">
    <source>
        <dbReference type="Proteomes" id="UP000070700"/>
    </source>
</evidence>
<dbReference type="GeneID" id="28816616"/>
<feature type="region of interest" description="Disordered" evidence="1">
    <location>
        <begin position="49"/>
        <end position="80"/>
    </location>
</feature>
<dbReference type="Proteomes" id="UP000070700">
    <property type="component" value="Unassembled WGS sequence"/>
</dbReference>
<evidence type="ECO:0000313" key="2">
    <source>
        <dbReference type="EMBL" id="KUJ07986.1"/>
    </source>
</evidence>
<gene>
    <name evidence="2" type="ORF">LY89DRAFT_346891</name>
</gene>
<dbReference type="RefSeq" id="XP_018062341.1">
    <property type="nucleotide sequence ID" value="XM_018206890.1"/>
</dbReference>
<dbReference type="OrthoDB" id="5424391at2759"/>
<dbReference type="InParanoid" id="A0A132B6F4"/>
<dbReference type="EMBL" id="KQ947437">
    <property type="protein sequence ID" value="KUJ07986.1"/>
    <property type="molecule type" value="Genomic_DNA"/>
</dbReference>
<sequence>MFRPSTSLLFRPMPVLNKLKIHQPLPLSPRESEQLLNLLTTSFRHNLDTEHPSFGTADHGSRMTRPSAKPRRRSFSDFDGHHTDRHMHSLLSNPLFTPPTRNRIIGRDPMEIFDLAVAQGMMDTNHAKACLNAKRHRIIQSSVLSVRDGMRDSGAGMKVLRWLTSSGTSNDNQFLKDQDFAEILVAYMVAEGLQEHAWRWIKRSFKDVSAVALLPFGAASKTARREVAGPLRALVKSEMSQNRSFDAAYMCISRAAGYLKRVSSAEMTTALQPAGMLILNRTCMPTNFAPHPTPSEVTFESFVSLVPIISPRKYNRYLAHLALLHPTKPDPGLALDYLQNIESSVDSDKLWALQPKDKKASVIQLGLDAAKVLLEQGRHSDMEWTMEFLSKNFPQQLGLNQRRQLEQVKAEASSIELLESIGIA</sequence>
<dbReference type="AlphaFoldDB" id="A0A132B6F4"/>
<reference evidence="2 3" key="1">
    <citation type="submission" date="2015-10" db="EMBL/GenBank/DDBJ databases">
        <title>Full genome of DAOMC 229536 Phialocephala scopiformis, a fungal endophyte of spruce producing the potent anti-insectan compound rugulosin.</title>
        <authorList>
            <consortium name="DOE Joint Genome Institute"/>
            <person name="Walker A.K."/>
            <person name="Frasz S.L."/>
            <person name="Seifert K.A."/>
            <person name="Miller J.D."/>
            <person name="Mondo S.J."/>
            <person name="Labutti K."/>
            <person name="Lipzen A."/>
            <person name="Dockter R."/>
            <person name="Kennedy M."/>
            <person name="Grigoriev I.V."/>
            <person name="Spatafora J.W."/>
        </authorList>
    </citation>
    <scope>NUCLEOTIDE SEQUENCE [LARGE SCALE GENOMIC DNA]</scope>
    <source>
        <strain evidence="2 3">CBS 120377</strain>
    </source>
</reference>
<evidence type="ECO:0000256" key="1">
    <source>
        <dbReference type="SAM" id="MobiDB-lite"/>
    </source>
</evidence>
<organism evidence="2 3">
    <name type="scientific">Mollisia scopiformis</name>
    <name type="common">Conifer needle endophyte fungus</name>
    <name type="synonym">Phialocephala scopiformis</name>
    <dbReference type="NCBI Taxonomy" id="149040"/>
    <lineage>
        <taxon>Eukaryota</taxon>
        <taxon>Fungi</taxon>
        <taxon>Dikarya</taxon>
        <taxon>Ascomycota</taxon>
        <taxon>Pezizomycotina</taxon>
        <taxon>Leotiomycetes</taxon>
        <taxon>Helotiales</taxon>
        <taxon>Mollisiaceae</taxon>
        <taxon>Mollisia</taxon>
    </lineage>
</organism>
<dbReference type="KEGG" id="psco:LY89DRAFT_346891"/>
<protein>
    <submittedName>
        <fullName evidence="2">Uncharacterized protein</fullName>
    </submittedName>
</protein>
<proteinExistence type="predicted"/>
<accession>A0A132B6F4</accession>